<reference evidence="3 4" key="1">
    <citation type="submission" date="2017-02" db="EMBL/GenBank/DDBJ databases">
        <authorList>
            <person name="Peterson S.W."/>
        </authorList>
    </citation>
    <scope>NUCLEOTIDE SEQUENCE [LARGE SCALE GENOMIC DNA]</scope>
    <source>
        <strain evidence="3 4">CECT 9027</strain>
    </source>
</reference>
<sequence length="229" mass="26523">MKKTQTLSLVLGSILGSFGVHATSLSYSHKYEDVSKGHTDEIGVSHHFASGPKLSAALKFEPNEEDNGDAGIAFHDERWHETKLKMSYPFTAIDAFILEPGFSWARKQDSYKYKPYLKLKYKGFKRVELSSRYRYEVSDYAYKPTRKKQRYDIGLKTTVYRIEIGYTYSYYRGDSILFNHTKNDYEQKVSFSYPIAKACAPYIELTNESVSKSSDRRQTEIEIGLKYKI</sequence>
<evidence type="ECO:0000313" key="4">
    <source>
        <dbReference type="Proteomes" id="UP000189475"/>
    </source>
</evidence>
<dbReference type="AlphaFoldDB" id="A0A1R4B299"/>
<dbReference type="InterPro" id="IPR053713">
    <property type="entry name" value="Bact_OM_Channel_sf"/>
</dbReference>
<dbReference type="InterPro" id="IPR009331">
    <property type="entry name" value="Oligogalacturonate-sp_porin"/>
</dbReference>
<dbReference type="PANTHER" id="PTHR38105">
    <property type="entry name" value="OUTER MEMBRANE PROTEIN-RELATED-RELATED"/>
    <property type="match status" value="1"/>
</dbReference>
<keyword evidence="1 2" id="KW-0732">Signal</keyword>
<dbReference type="EMBL" id="FUFT01000002">
    <property type="protein sequence ID" value="SJL83044.1"/>
    <property type="molecule type" value="Genomic_DNA"/>
</dbReference>
<organism evidence="3 4">
    <name type="scientific">Vibrio palustris</name>
    <dbReference type="NCBI Taxonomy" id="1918946"/>
    <lineage>
        <taxon>Bacteria</taxon>
        <taxon>Pseudomonadati</taxon>
        <taxon>Pseudomonadota</taxon>
        <taxon>Gammaproteobacteria</taxon>
        <taxon>Vibrionales</taxon>
        <taxon>Vibrionaceae</taxon>
        <taxon>Vibrio</taxon>
    </lineage>
</organism>
<evidence type="ECO:0000256" key="2">
    <source>
        <dbReference type="SAM" id="SignalP"/>
    </source>
</evidence>
<keyword evidence="4" id="KW-1185">Reference proteome</keyword>
<proteinExistence type="predicted"/>
<dbReference type="Pfam" id="PF06178">
    <property type="entry name" value="KdgM"/>
    <property type="match status" value="1"/>
</dbReference>
<feature type="signal peptide" evidence="2">
    <location>
        <begin position="1"/>
        <end position="22"/>
    </location>
</feature>
<dbReference type="GO" id="GO:0009279">
    <property type="term" value="C:cell outer membrane"/>
    <property type="evidence" value="ECO:0007669"/>
    <property type="project" value="TreeGrafter"/>
</dbReference>
<protein>
    <submittedName>
        <fullName evidence="3">Oligogalacturonate-specific porin KdgM</fullName>
    </submittedName>
</protein>
<dbReference type="Proteomes" id="UP000189475">
    <property type="component" value="Unassembled WGS sequence"/>
</dbReference>
<dbReference type="GO" id="GO:0015772">
    <property type="term" value="P:oligosaccharide transport"/>
    <property type="evidence" value="ECO:0007669"/>
    <property type="project" value="TreeGrafter"/>
</dbReference>
<dbReference type="PANTHER" id="PTHR38105:SF5">
    <property type="entry name" value="OUTER MEMBRANE PROTEIN"/>
    <property type="match status" value="1"/>
</dbReference>
<evidence type="ECO:0000313" key="3">
    <source>
        <dbReference type="EMBL" id="SJL83044.1"/>
    </source>
</evidence>
<feature type="chain" id="PRO_5012096780" evidence="2">
    <location>
        <begin position="23"/>
        <end position="229"/>
    </location>
</feature>
<dbReference type="Gene3D" id="2.40.160.40">
    <property type="entry name" value="monomeric porin ompg"/>
    <property type="match status" value="1"/>
</dbReference>
<name>A0A1R4B299_9VIBR</name>
<dbReference type="GO" id="GO:0015288">
    <property type="term" value="F:porin activity"/>
    <property type="evidence" value="ECO:0007669"/>
    <property type="project" value="TreeGrafter"/>
</dbReference>
<evidence type="ECO:0000256" key="1">
    <source>
        <dbReference type="ARBA" id="ARBA00022729"/>
    </source>
</evidence>
<dbReference type="STRING" id="1918946.VPAL9027_00992"/>
<accession>A0A1R4B299</accession>
<dbReference type="RefSeq" id="WP_159439101.1">
    <property type="nucleotide sequence ID" value="NZ_AP024887.1"/>
</dbReference>
<dbReference type="OrthoDB" id="5817226at2"/>
<gene>
    <name evidence="3" type="primary">kdgM_1</name>
    <name evidence="3" type="ORF">VPAL9027_00992</name>
</gene>